<comment type="similarity">
    <text evidence="2">Belongs to the autoinducer-2 exporter (AI-2E) (TC 2.A.86) family.</text>
</comment>
<dbReference type="GO" id="GO:0016020">
    <property type="term" value="C:membrane"/>
    <property type="evidence" value="ECO:0007669"/>
    <property type="project" value="UniProtKB-SubCell"/>
</dbReference>
<dbReference type="EMBL" id="OKRB01000133">
    <property type="protein sequence ID" value="SPE29845.1"/>
    <property type="molecule type" value="Genomic_DNA"/>
</dbReference>
<feature type="transmembrane region" description="Helical" evidence="7">
    <location>
        <begin position="12"/>
        <end position="32"/>
    </location>
</feature>
<evidence type="ECO:0000256" key="1">
    <source>
        <dbReference type="ARBA" id="ARBA00004141"/>
    </source>
</evidence>
<accession>A0A2N9M320</accession>
<gene>
    <name evidence="8" type="ORF">SBA5_720016</name>
</gene>
<name>A0A2N9M320_9BACT</name>
<feature type="transmembrane region" description="Helical" evidence="7">
    <location>
        <begin position="38"/>
        <end position="58"/>
    </location>
</feature>
<proteinExistence type="inferred from homology"/>
<keyword evidence="3 7" id="KW-0812">Transmembrane</keyword>
<keyword evidence="4 7" id="KW-1133">Transmembrane helix</keyword>
<evidence type="ECO:0000313" key="8">
    <source>
        <dbReference type="EMBL" id="SPE29845.1"/>
    </source>
</evidence>
<evidence type="ECO:0000256" key="3">
    <source>
        <dbReference type="ARBA" id="ARBA00022692"/>
    </source>
</evidence>
<evidence type="ECO:0000256" key="6">
    <source>
        <dbReference type="SAM" id="MobiDB-lite"/>
    </source>
</evidence>
<dbReference type="Pfam" id="PF01594">
    <property type="entry name" value="AI-2E_transport"/>
    <property type="match status" value="1"/>
</dbReference>
<dbReference type="AlphaFoldDB" id="A0A2N9M320"/>
<protein>
    <submittedName>
        <fullName evidence="8">Uncharacterized protein</fullName>
    </submittedName>
</protein>
<feature type="transmembrane region" description="Helical" evidence="7">
    <location>
        <begin position="70"/>
        <end position="89"/>
    </location>
</feature>
<keyword evidence="5 7" id="KW-0472">Membrane</keyword>
<sequence length="219" mass="23292">MLAYDAQQGIASRSAIFVVLICLVSVVSLLVLWQARSILLLLFAGYIGALILTTLTTAFQSWFHIRRRGLAFTMVICATVAVLAVGIWLRGPALVQQIGDLRIDIAAATRGLGSRFQAQGWEGSLTIAWYCVAHFLEGNVITPLAERKIVRLPPALTLAVQLLMASVAGVLGVALAAPLTAFMLGVADVLLPSDTARSSRLSTQAPAAPEKLDARVQAS</sequence>
<evidence type="ECO:0000256" key="4">
    <source>
        <dbReference type="ARBA" id="ARBA00022989"/>
    </source>
</evidence>
<comment type="subcellular location">
    <subcellularLocation>
        <location evidence="1">Membrane</location>
        <topology evidence="1">Multi-pass membrane protein</topology>
    </subcellularLocation>
</comment>
<feature type="transmembrane region" description="Helical" evidence="7">
    <location>
        <begin position="162"/>
        <end position="191"/>
    </location>
</feature>
<feature type="compositionally biased region" description="Basic and acidic residues" evidence="6">
    <location>
        <begin position="210"/>
        <end position="219"/>
    </location>
</feature>
<evidence type="ECO:0000256" key="7">
    <source>
        <dbReference type="SAM" id="Phobius"/>
    </source>
</evidence>
<evidence type="ECO:0000313" key="9">
    <source>
        <dbReference type="Proteomes" id="UP000239735"/>
    </source>
</evidence>
<organism evidence="8 9">
    <name type="scientific">Candidatus Sulfuritelmatomonas gaucii</name>
    <dbReference type="NCBI Taxonomy" id="2043161"/>
    <lineage>
        <taxon>Bacteria</taxon>
        <taxon>Pseudomonadati</taxon>
        <taxon>Acidobacteriota</taxon>
        <taxon>Terriglobia</taxon>
        <taxon>Terriglobales</taxon>
        <taxon>Acidobacteriaceae</taxon>
        <taxon>Candidatus Sulfuritelmatomonas</taxon>
    </lineage>
</organism>
<feature type="region of interest" description="Disordered" evidence="6">
    <location>
        <begin position="200"/>
        <end position="219"/>
    </location>
</feature>
<evidence type="ECO:0000256" key="5">
    <source>
        <dbReference type="ARBA" id="ARBA00023136"/>
    </source>
</evidence>
<evidence type="ECO:0000256" key="2">
    <source>
        <dbReference type="ARBA" id="ARBA00009773"/>
    </source>
</evidence>
<reference evidence="9" key="1">
    <citation type="submission" date="2018-02" db="EMBL/GenBank/DDBJ databases">
        <authorList>
            <person name="Hausmann B."/>
        </authorList>
    </citation>
    <scope>NUCLEOTIDE SEQUENCE [LARGE SCALE GENOMIC DNA]</scope>
    <source>
        <strain evidence="9">Peat soil MAG SbA5</strain>
    </source>
</reference>
<dbReference type="InterPro" id="IPR002549">
    <property type="entry name" value="AI-2E-like"/>
</dbReference>
<dbReference type="Proteomes" id="UP000239735">
    <property type="component" value="Unassembled WGS sequence"/>
</dbReference>